<dbReference type="GeneID" id="19468150"/>
<dbReference type="OrthoDB" id="1577640at2759"/>
<evidence type="ECO:0000256" key="2">
    <source>
        <dbReference type="SAM" id="MobiDB-lite"/>
    </source>
</evidence>
<dbReference type="AlphaFoldDB" id="S3DIF4"/>
<feature type="region of interest" description="Disordered" evidence="2">
    <location>
        <begin position="136"/>
        <end position="165"/>
    </location>
</feature>
<keyword evidence="5" id="KW-1185">Reference proteome</keyword>
<dbReference type="eggNOG" id="KOG4177">
    <property type="taxonomic scope" value="Eukaryota"/>
</dbReference>
<dbReference type="STRING" id="1116229.S3DIF4"/>
<dbReference type="PANTHER" id="PTHR10039">
    <property type="entry name" value="AMELOGENIN"/>
    <property type="match status" value="1"/>
</dbReference>
<dbReference type="Gene3D" id="3.40.50.300">
    <property type="entry name" value="P-loop containing nucleotide triphosphate hydrolases"/>
    <property type="match status" value="1"/>
</dbReference>
<dbReference type="Proteomes" id="UP000016922">
    <property type="component" value="Unassembled WGS sequence"/>
</dbReference>
<keyword evidence="1" id="KW-0677">Repeat</keyword>
<accession>S3DIF4</accession>
<dbReference type="PANTHER" id="PTHR10039:SF16">
    <property type="entry name" value="GPI INOSITOL-DEACYLASE"/>
    <property type="match status" value="1"/>
</dbReference>
<protein>
    <recommendedName>
        <fullName evidence="3">Nephrocystin 3-like N-terminal domain-containing protein</fullName>
    </recommendedName>
</protein>
<organism evidence="4 5">
    <name type="scientific">Glarea lozoyensis (strain ATCC 20868 / MF5171)</name>
    <dbReference type="NCBI Taxonomy" id="1116229"/>
    <lineage>
        <taxon>Eukaryota</taxon>
        <taxon>Fungi</taxon>
        <taxon>Dikarya</taxon>
        <taxon>Ascomycota</taxon>
        <taxon>Pezizomycotina</taxon>
        <taxon>Leotiomycetes</taxon>
        <taxon>Helotiales</taxon>
        <taxon>Helotiaceae</taxon>
        <taxon>Glarea</taxon>
    </lineage>
</organism>
<dbReference type="EMBL" id="KE145352">
    <property type="protein sequence ID" value="EPE36939.1"/>
    <property type="molecule type" value="Genomic_DNA"/>
</dbReference>
<name>S3DIF4_GLAL2</name>
<dbReference type="InterPro" id="IPR056884">
    <property type="entry name" value="NPHP3-like_N"/>
</dbReference>
<dbReference type="InterPro" id="IPR027417">
    <property type="entry name" value="P-loop_NTPase"/>
</dbReference>
<reference evidence="4 5" key="1">
    <citation type="journal article" date="2013" name="BMC Genomics">
        <title>Genomics-driven discovery of the pneumocandin biosynthetic gene cluster in the fungus Glarea lozoyensis.</title>
        <authorList>
            <person name="Chen L."/>
            <person name="Yue Q."/>
            <person name="Zhang X."/>
            <person name="Xiang M."/>
            <person name="Wang C."/>
            <person name="Li S."/>
            <person name="Che Y."/>
            <person name="Ortiz-Lopez F.J."/>
            <person name="Bills G.F."/>
            <person name="Liu X."/>
            <person name="An Z."/>
        </authorList>
    </citation>
    <scope>NUCLEOTIDE SEQUENCE [LARGE SCALE GENOMIC DNA]</scope>
    <source>
        <strain evidence="5">ATCC 20868 / MF5171</strain>
    </source>
</reference>
<dbReference type="KEGG" id="glz:GLAREA_09102"/>
<sequence>MDGLSAAASVIAVLDAAKTVISICSDYASALRNELWSLPKLLLELRSLRSVLEHLFIVVESDENSRYRQLSSTLTRGALELCKAELQQLAHKLEPPSWAGKERSKRRALIIATGWPLKEKDTRKCLDNLGRLRKKPENRAKGSRGGYRNQCLTHPQTSTTRAQSAVAKPAIGSSKVQILSSTTVQNVLEQHQASSGTRCVAYFYFDFADKDKQKHQKMLQSLAIQLLLQAPRTPDVLKSVFDKCLRGLRQPSTQEILHIIRSLIELSDDTFILLDALDECEEWIELLEDLEVMESWHLDNLHILVTSRKEYQIEQTMLRLAGEAIISLEDSVIDGDIQIYVYERLLSDQRLRRWRNRPDIQAEISSTLITNCGEMFRRVVCQMDALKDCLSPSALRNTLSSLPKTLDATYDRILSRIDPEQHHQTQHILHCLAYSTRPLHLEEVADISTIDSNCFLRVDPDKKPLDVLEIPVIALDLARVKTVQASNSKNKPHIGKLEVSLAHFSVKEYLSSSRIQLGRWNSLHITEPQAHATLMEVSLAMLLHCSRNFKDTIIEEFPFVKYAADHWIYYARHPSRNASRADRLCPEAVFGSEVDLINWMRILSRNNQLPCDRKQISYLGNLAVALQAERELALPMTIKSITNTVLQEYAIERSSGYHGKQYPKSIRPEVKGLLRQSSQPPTSKPPNPITSPQEIFAVLTSDDPIRPSFRSAQFPFVDQQAIQIAPAVAKLEVLPSSSFELRKLLNILMSDSVGKVTDEEILKTVDLLLSKYKVFCFIIKEEQYKYGSVGSETSFITKSQELQSLIQSTRVEIISKLAQDSNSLYFQFVESQLGSQEVFLEEILKDKVSSHINDLTLQEKIRSIIKKEKRLIGIDMFSQFTKDQRASGFPGRRYPELPQTTCHTIKQYYVIKFQWKRRRANFIGEEGCG</sequence>
<gene>
    <name evidence="4" type="ORF">GLAREA_09102</name>
</gene>
<evidence type="ECO:0000256" key="1">
    <source>
        <dbReference type="ARBA" id="ARBA00022737"/>
    </source>
</evidence>
<evidence type="ECO:0000313" key="4">
    <source>
        <dbReference type="EMBL" id="EPE36939.1"/>
    </source>
</evidence>
<evidence type="ECO:0000313" key="5">
    <source>
        <dbReference type="Proteomes" id="UP000016922"/>
    </source>
</evidence>
<feature type="domain" description="Nephrocystin 3-like N-terminal" evidence="3">
    <location>
        <begin position="178"/>
        <end position="308"/>
    </location>
</feature>
<proteinExistence type="predicted"/>
<feature type="compositionally biased region" description="Polar residues" evidence="2">
    <location>
        <begin position="150"/>
        <end position="163"/>
    </location>
</feature>
<dbReference type="RefSeq" id="XP_008076254.1">
    <property type="nucleotide sequence ID" value="XM_008078063.1"/>
</dbReference>
<dbReference type="HOGENOM" id="CLU_314746_0_0_1"/>
<dbReference type="Pfam" id="PF24883">
    <property type="entry name" value="NPHP3_N"/>
    <property type="match status" value="1"/>
</dbReference>
<evidence type="ECO:0000259" key="3">
    <source>
        <dbReference type="Pfam" id="PF24883"/>
    </source>
</evidence>